<feature type="domain" description="Fungal lipase-type" evidence="1">
    <location>
        <begin position="97"/>
        <end position="228"/>
    </location>
</feature>
<evidence type="ECO:0000313" key="2">
    <source>
        <dbReference type="EMBL" id="EAR96967.1"/>
    </source>
</evidence>
<dbReference type="RefSeq" id="XP_001017212.1">
    <property type="nucleotide sequence ID" value="XM_001017212.3"/>
</dbReference>
<dbReference type="PANTHER" id="PTHR45908">
    <property type="entry name" value="PROTEIN CBG11750-RELATED"/>
    <property type="match status" value="1"/>
</dbReference>
<dbReference type="SUPFAM" id="SSF53474">
    <property type="entry name" value="alpha/beta-Hydrolases"/>
    <property type="match status" value="1"/>
</dbReference>
<dbReference type="GeneID" id="7823185"/>
<dbReference type="Proteomes" id="UP000009168">
    <property type="component" value="Unassembled WGS sequence"/>
</dbReference>
<dbReference type="ESTHER" id="tetts-q23k76">
    <property type="family name" value="Lipase_3"/>
</dbReference>
<organism evidence="2 3">
    <name type="scientific">Tetrahymena thermophila (strain SB210)</name>
    <dbReference type="NCBI Taxonomy" id="312017"/>
    <lineage>
        <taxon>Eukaryota</taxon>
        <taxon>Sar</taxon>
        <taxon>Alveolata</taxon>
        <taxon>Ciliophora</taxon>
        <taxon>Intramacronucleata</taxon>
        <taxon>Oligohymenophorea</taxon>
        <taxon>Hymenostomatida</taxon>
        <taxon>Tetrahymenina</taxon>
        <taxon>Tetrahymenidae</taxon>
        <taxon>Tetrahymena</taxon>
    </lineage>
</organism>
<dbReference type="GO" id="GO:0006629">
    <property type="term" value="P:lipid metabolic process"/>
    <property type="evidence" value="ECO:0007669"/>
    <property type="project" value="InterPro"/>
</dbReference>
<dbReference type="CDD" id="cd00519">
    <property type="entry name" value="Lipase_3"/>
    <property type="match status" value="1"/>
</dbReference>
<protein>
    <submittedName>
        <fullName evidence="2">Lipase family protein</fullName>
    </submittedName>
</protein>
<sequence length="285" mass="32360">MKTKYLLLGIAIVTLFLVSGSLLVYKRVVDEQYEVEFSQRASIFAWATRCSIDGLQSWTCGQPCEINKGVQDVKAFYNSTHQIQGYTAYDSMENNIIVAFRATTTNLNWLLDFDFFKIKYPTCVGCQVHRGFLIAWRDLQNSVLKSTSDLVQKYPNATLSVIGHSLGGALAILGAIDIHLSVKAVDFVYTFGQPRVGNKEFAAFFDLNIGNSYRLIHDRDLVPHLPLQKQGFYHQGTEVWYNQNSTSYTVCEKYLEDKSCSDRLKSYTMDDHDLYLGRDISADCN</sequence>
<gene>
    <name evidence="2" type="ORF">TTHERM_00194590</name>
</gene>
<dbReference type="KEGG" id="tet:TTHERM_00194590"/>
<dbReference type="EMBL" id="GG662673">
    <property type="protein sequence ID" value="EAR96967.1"/>
    <property type="molecule type" value="Genomic_DNA"/>
</dbReference>
<dbReference type="InParanoid" id="Q23K76"/>
<keyword evidence="3" id="KW-1185">Reference proteome</keyword>
<dbReference type="Gene3D" id="3.40.50.1820">
    <property type="entry name" value="alpha/beta hydrolase"/>
    <property type="match status" value="1"/>
</dbReference>
<dbReference type="HOGENOM" id="CLU_032957_5_0_1"/>
<dbReference type="OrthoDB" id="345705at2759"/>
<reference evidence="3" key="1">
    <citation type="journal article" date="2006" name="PLoS Biol.">
        <title>Macronuclear genome sequence of the ciliate Tetrahymena thermophila, a model eukaryote.</title>
        <authorList>
            <person name="Eisen J.A."/>
            <person name="Coyne R.S."/>
            <person name="Wu M."/>
            <person name="Wu D."/>
            <person name="Thiagarajan M."/>
            <person name="Wortman J.R."/>
            <person name="Badger J.H."/>
            <person name="Ren Q."/>
            <person name="Amedeo P."/>
            <person name="Jones K.M."/>
            <person name="Tallon L.J."/>
            <person name="Delcher A.L."/>
            <person name="Salzberg S.L."/>
            <person name="Silva J.C."/>
            <person name="Haas B.J."/>
            <person name="Majoros W.H."/>
            <person name="Farzad M."/>
            <person name="Carlton J.M."/>
            <person name="Smith R.K. Jr."/>
            <person name="Garg J."/>
            <person name="Pearlman R.E."/>
            <person name="Karrer K.M."/>
            <person name="Sun L."/>
            <person name="Manning G."/>
            <person name="Elde N.C."/>
            <person name="Turkewitz A.P."/>
            <person name="Asai D.J."/>
            <person name="Wilkes D.E."/>
            <person name="Wang Y."/>
            <person name="Cai H."/>
            <person name="Collins K."/>
            <person name="Stewart B.A."/>
            <person name="Lee S.R."/>
            <person name="Wilamowska K."/>
            <person name="Weinberg Z."/>
            <person name="Ruzzo W.L."/>
            <person name="Wloga D."/>
            <person name="Gaertig J."/>
            <person name="Frankel J."/>
            <person name="Tsao C.-C."/>
            <person name="Gorovsky M.A."/>
            <person name="Keeling P.J."/>
            <person name="Waller R.F."/>
            <person name="Patron N.J."/>
            <person name="Cherry J.M."/>
            <person name="Stover N.A."/>
            <person name="Krieger C.J."/>
            <person name="del Toro C."/>
            <person name="Ryder H.F."/>
            <person name="Williamson S.C."/>
            <person name="Barbeau R.A."/>
            <person name="Hamilton E.P."/>
            <person name="Orias E."/>
        </authorList>
    </citation>
    <scope>NUCLEOTIDE SEQUENCE [LARGE SCALE GENOMIC DNA]</scope>
    <source>
        <strain evidence="3">SB210</strain>
    </source>
</reference>
<name>Q23K76_TETTS</name>
<dbReference type="InterPro" id="IPR029058">
    <property type="entry name" value="AB_hydrolase_fold"/>
</dbReference>
<dbReference type="OMA" id="GCEVHDG"/>
<accession>Q23K76</accession>
<proteinExistence type="predicted"/>
<evidence type="ECO:0000259" key="1">
    <source>
        <dbReference type="Pfam" id="PF01764"/>
    </source>
</evidence>
<dbReference type="Pfam" id="PF01764">
    <property type="entry name" value="Lipase_3"/>
    <property type="match status" value="1"/>
</dbReference>
<dbReference type="AlphaFoldDB" id="Q23K76"/>
<evidence type="ECO:0000313" key="3">
    <source>
        <dbReference type="Proteomes" id="UP000009168"/>
    </source>
</evidence>
<dbReference type="InterPro" id="IPR002921">
    <property type="entry name" value="Fungal_lipase-type"/>
</dbReference>
<dbReference type="eggNOG" id="KOG4569">
    <property type="taxonomic scope" value="Eukaryota"/>
</dbReference>